<evidence type="ECO:0000256" key="2">
    <source>
        <dbReference type="ARBA" id="ARBA00005179"/>
    </source>
</evidence>
<accession>A0A439D4S2</accession>
<comment type="pathway">
    <text evidence="2">Secondary metabolite biosynthesis.</text>
</comment>
<evidence type="ECO:0000256" key="3">
    <source>
        <dbReference type="ARBA" id="ARBA00010617"/>
    </source>
</evidence>
<keyword evidence="4 9" id="KW-0349">Heme</keyword>
<evidence type="ECO:0000256" key="6">
    <source>
        <dbReference type="ARBA" id="ARBA00023002"/>
    </source>
</evidence>
<name>A0A439D4S2_9PEZI</name>
<dbReference type="Gene3D" id="1.10.630.10">
    <property type="entry name" value="Cytochrome P450"/>
    <property type="match status" value="1"/>
</dbReference>
<keyword evidence="12" id="KW-1185">Reference proteome</keyword>
<dbReference type="PRINTS" id="PR00465">
    <property type="entry name" value="EP450IV"/>
</dbReference>
<dbReference type="PANTHER" id="PTHR24305:SF175">
    <property type="entry name" value="CYTOCHROME P450 MONOOXYGENASE PKFB"/>
    <property type="match status" value="1"/>
</dbReference>
<gene>
    <name evidence="11" type="ORF">EKO27_g5715</name>
</gene>
<evidence type="ECO:0000256" key="4">
    <source>
        <dbReference type="ARBA" id="ARBA00022617"/>
    </source>
</evidence>
<dbReference type="PRINTS" id="PR00385">
    <property type="entry name" value="P450"/>
</dbReference>
<organism evidence="11 12">
    <name type="scientific">Xylaria grammica</name>
    <dbReference type="NCBI Taxonomy" id="363999"/>
    <lineage>
        <taxon>Eukaryota</taxon>
        <taxon>Fungi</taxon>
        <taxon>Dikarya</taxon>
        <taxon>Ascomycota</taxon>
        <taxon>Pezizomycotina</taxon>
        <taxon>Sordariomycetes</taxon>
        <taxon>Xylariomycetidae</taxon>
        <taxon>Xylariales</taxon>
        <taxon>Xylariaceae</taxon>
        <taxon>Xylaria</taxon>
    </lineage>
</organism>
<dbReference type="PROSITE" id="PS00086">
    <property type="entry name" value="CYTOCHROME_P450"/>
    <property type="match status" value="1"/>
</dbReference>
<keyword evidence="7 9" id="KW-0408">Iron</keyword>
<dbReference type="InterPro" id="IPR036396">
    <property type="entry name" value="Cyt_P450_sf"/>
</dbReference>
<protein>
    <submittedName>
        <fullName evidence="11">Uncharacterized protein</fullName>
    </submittedName>
</protein>
<proteinExistence type="inferred from homology"/>
<comment type="cofactor">
    <cofactor evidence="1 9">
        <name>heme</name>
        <dbReference type="ChEBI" id="CHEBI:30413"/>
    </cofactor>
</comment>
<keyword evidence="5 9" id="KW-0479">Metal-binding</keyword>
<evidence type="ECO:0000313" key="11">
    <source>
        <dbReference type="EMBL" id="RWA09405.1"/>
    </source>
</evidence>
<keyword evidence="6 10" id="KW-0560">Oxidoreductase</keyword>
<dbReference type="GO" id="GO:0016705">
    <property type="term" value="F:oxidoreductase activity, acting on paired donors, with incorporation or reduction of molecular oxygen"/>
    <property type="evidence" value="ECO:0007669"/>
    <property type="project" value="InterPro"/>
</dbReference>
<dbReference type="STRING" id="363999.A0A439D4S2"/>
<dbReference type="GO" id="GO:0004497">
    <property type="term" value="F:monooxygenase activity"/>
    <property type="evidence" value="ECO:0007669"/>
    <property type="project" value="UniProtKB-KW"/>
</dbReference>
<sequence>MEKLEQGYRWWSSLPRLERLVFRNPIAIRQKRAPSSMATAAMSKLTARSLQTERDNGHVDLLQKFLVASKNHPRTLDTAGVIGMLMSTISGASDTTATAMTATLFQLLQNPDCLKKLEAELMGLPEIPAYSNVSKLPYLDALIKESMRIFPSSNWPIERLVPAGGVTIAGMSFPEGTSVGCLPSSIHQNKGIYGEDADIFRPERWLVSDRQQVRVMEASHMGFSRGRRVCLGQNIAVMQLKKVITALVMKYKVRK</sequence>
<dbReference type="InterPro" id="IPR001128">
    <property type="entry name" value="Cyt_P450"/>
</dbReference>
<evidence type="ECO:0000256" key="10">
    <source>
        <dbReference type="RuleBase" id="RU000461"/>
    </source>
</evidence>
<dbReference type="SUPFAM" id="SSF48264">
    <property type="entry name" value="Cytochrome P450"/>
    <property type="match status" value="1"/>
</dbReference>
<evidence type="ECO:0000256" key="5">
    <source>
        <dbReference type="ARBA" id="ARBA00022723"/>
    </source>
</evidence>
<dbReference type="PANTHER" id="PTHR24305">
    <property type="entry name" value="CYTOCHROME P450"/>
    <property type="match status" value="1"/>
</dbReference>
<dbReference type="AlphaFoldDB" id="A0A439D4S2"/>
<keyword evidence="8 10" id="KW-0503">Monooxygenase</keyword>
<dbReference type="GO" id="GO:0020037">
    <property type="term" value="F:heme binding"/>
    <property type="evidence" value="ECO:0007669"/>
    <property type="project" value="InterPro"/>
</dbReference>
<reference evidence="11 12" key="1">
    <citation type="submission" date="2018-12" db="EMBL/GenBank/DDBJ databases">
        <title>Draft genome sequence of Xylaria grammica IHI A82.</title>
        <authorList>
            <person name="Buettner E."/>
            <person name="Kellner H."/>
        </authorList>
    </citation>
    <scope>NUCLEOTIDE SEQUENCE [LARGE SCALE GENOMIC DNA]</scope>
    <source>
        <strain evidence="11 12">IHI A82</strain>
    </source>
</reference>
<feature type="binding site" description="axial binding residue" evidence="9">
    <location>
        <position position="230"/>
    </location>
    <ligand>
        <name>heme</name>
        <dbReference type="ChEBI" id="CHEBI:30413"/>
    </ligand>
    <ligandPart>
        <name>Fe</name>
        <dbReference type="ChEBI" id="CHEBI:18248"/>
    </ligandPart>
</feature>
<evidence type="ECO:0000256" key="9">
    <source>
        <dbReference type="PIRSR" id="PIRSR602403-1"/>
    </source>
</evidence>
<dbReference type="EMBL" id="RYZI01000156">
    <property type="protein sequence ID" value="RWA09405.1"/>
    <property type="molecule type" value="Genomic_DNA"/>
</dbReference>
<dbReference type="InterPro" id="IPR050121">
    <property type="entry name" value="Cytochrome_P450_monoxygenase"/>
</dbReference>
<comment type="similarity">
    <text evidence="3 10">Belongs to the cytochrome P450 family.</text>
</comment>
<evidence type="ECO:0000256" key="1">
    <source>
        <dbReference type="ARBA" id="ARBA00001971"/>
    </source>
</evidence>
<dbReference type="GO" id="GO:0005506">
    <property type="term" value="F:iron ion binding"/>
    <property type="evidence" value="ECO:0007669"/>
    <property type="project" value="InterPro"/>
</dbReference>
<dbReference type="Pfam" id="PF00067">
    <property type="entry name" value="p450"/>
    <property type="match status" value="1"/>
</dbReference>
<evidence type="ECO:0000256" key="7">
    <source>
        <dbReference type="ARBA" id="ARBA00023004"/>
    </source>
</evidence>
<comment type="caution">
    <text evidence="11">The sequence shown here is derived from an EMBL/GenBank/DDBJ whole genome shotgun (WGS) entry which is preliminary data.</text>
</comment>
<dbReference type="InterPro" id="IPR017972">
    <property type="entry name" value="Cyt_P450_CS"/>
</dbReference>
<dbReference type="Proteomes" id="UP000286045">
    <property type="component" value="Unassembled WGS sequence"/>
</dbReference>
<evidence type="ECO:0000256" key="8">
    <source>
        <dbReference type="ARBA" id="ARBA00023033"/>
    </source>
</evidence>
<dbReference type="InterPro" id="IPR002403">
    <property type="entry name" value="Cyt_P450_E_grp-IV"/>
</dbReference>
<evidence type="ECO:0000313" key="12">
    <source>
        <dbReference type="Proteomes" id="UP000286045"/>
    </source>
</evidence>